<evidence type="ECO:0000256" key="1">
    <source>
        <dbReference type="SAM" id="MobiDB-lite"/>
    </source>
</evidence>
<sequence length="105" mass="11720">MIIDTYRANCNVTNGCKHKFAPPIIAASISPLQNAEKALSKAYIELEQAVSTTNEGPSKPKLYEMRFAAIARLQPVMPKPELEAPDENDANAAHRHLPYRSLRKF</sequence>
<name>A0A1B0AA81_GLOPL</name>
<proteinExistence type="predicted"/>
<evidence type="ECO:0000313" key="2">
    <source>
        <dbReference type="EnsemblMetazoa" id="GPAI039175-PA"/>
    </source>
</evidence>
<reference evidence="3" key="1">
    <citation type="submission" date="2014-03" db="EMBL/GenBank/DDBJ databases">
        <authorList>
            <person name="Aksoy S."/>
            <person name="Warren W."/>
            <person name="Wilson R.K."/>
        </authorList>
    </citation>
    <scope>NUCLEOTIDE SEQUENCE [LARGE SCALE GENOMIC DNA]</scope>
    <source>
        <strain evidence="3">IAEA</strain>
    </source>
</reference>
<accession>A0A1B0AA81</accession>
<dbReference type="AlphaFoldDB" id="A0A1B0AA81"/>
<evidence type="ECO:0000313" key="3">
    <source>
        <dbReference type="Proteomes" id="UP000092445"/>
    </source>
</evidence>
<feature type="region of interest" description="Disordered" evidence="1">
    <location>
        <begin position="80"/>
        <end position="105"/>
    </location>
</feature>
<feature type="compositionally biased region" description="Basic residues" evidence="1">
    <location>
        <begin position="93"/>
        <end position="105"/>
    </location>
</feature>
<dbReference type="Proteomes" id="UP000092445">
    <property type="component" value="Unassembled WGS sequence"/>
</dbReference>
<dbReference type="EnsemblMetazoa" id="GPAI039175-RA">
    <property type="protein sequence ID" value="GPAI039175-PA"/>
    <property type="gene ID" value="GPAI039175"/>
</dbReference>
<protein>
    <submittedName>
        <fullName evidence="2">Uncharacterized protein</fullName>
    </submittedName>
</protein>
<keyword evidence="3" id="KW-1185">Reference proteome</keyword>
<organism evidence="2 3">
    <name type="scientific">Glossina pallidipes</name>
    <name type="common">Tsetse fly</name>
    <dbReference type="NCBI Taxonomy" id="7398"/>
    <lineage>
        <taxon>Eukaryota</taxon>
        <taxon>Metazoa</taxon>
        <taxon>Ecdysozoa</taxon>
        <taxon>Arthropoda</taxon>
        <taxon>Hexapoda</taxon>
        <taxon>Insecta</taxon>
        <taxon>Pterygota</taxon>
        <taxon>Neoptera</taxon>
        <taxon>Endopterygota</taxon>
        <taxon>Diptera</taxon>
        <taxon>Brachycera</taxon>
        <taxon>Muscomorpha</taxon>
        <taxon>Hippoboscoidea</taxon>
        <taxon>Glossinidae</taxon>
        <taxon>Glossina</taxon>
    </lineage>
</organism>
<dbReference type="VEuPathDB" id="VectorBase:GPAI039175"/>
<reference evidence="2" key="2">
    <citation type="submission" date="2020-05" db="UniProtKB">
        <authorList>
            <consortium name="EnsemblMetazoa"/>
        </authorList>
    </citation>
    <scope>IDENTIFICATION</scope>
    <source>
        <strain evidence="2">IAEA</strain>
    </source>
</reference>